<gene>
    <name evidence="1" type="ORF">H3309_15590</name>
</gene>
<dbReference type="KEGG" id="sand:H3309_15590"/>
<dbReference type="RefSeq" id="WP_182295850.1">
    <property type="nucleotide sequence ID" value="NZ_CP059851.1"/>
</dbReference>
<protein>
    <submittedName>
        <fullName evidence="1">DUF2252 domain-containing protein</fullName>
    </submittedName>
</protein>
<dbReference type="InterPro" id="IPR018721">
    <property type="entry name" value="DUF2252"/>
</dbReference>
<dbReference type="Proteomes" id="UP000515292">
    <property type="component" value="Chromosome"/>
</dbReference>
<sequence length="462" mass="51020">MKKAEALSSASFLKPLAERAAMGRALRARAPRKGLGDYRVRADRADPIDLLQANSAGRVEALLPIRYGRMVASPFAFYRGAAAIMAHDLHGSADAGIKPVICGDAHLMNFGGFATPERNLVFDINDFDEASIGPFEWDVKRLCASLAIAAADRGFDAVAQAAAAWSAADSYRDHMGRYGAMPILKAFYEWIDLEELIADTSDDDLRRLHQARLRKEAGRDPNLHQFSKLTEVKDGALRIKEAPPLIFHDADFERDADFRAKAEVMLTRYRDNLAPERRLLFDRFRVVDVAMKVVGVGSVGTRCGIVLLTSGNGDPLFLQFKEARASVLEAYQGRGHFRHHGERVVFGQRLMQAASDVFLGITKSEDFHYYVRQLRDSKVSADVNVMKPANLARYGRACGWALARAHKRSADAAVISGYLGKGDGFADAMARFAMGYAEQNARDHEALVDAIREGRVEAETLV</sequence>
<evidence type="ECO:0000313" key="2">
    <source>
        <dbReference type="Proteomes" id="UP000515292"/>
    </source>
</evidence>
<dbReference type="AlphaFoldDB" id="A0A7G5IH61"/>
<evidence type="ECO:0000313" key="1">
    <source>
        <dbReference type="EMBL" id="QMW22703.1"/>
    </source>
</evidence>
<name>A0A7G5IH61_9SPHN</name>
<dbReference type="EMBL" id="CP059851">
    <property type="protein sequence ID" value="QMW22703.1"/>
    <property type="molecule type" value="Genomic_DNA"/>
</dbReference>
<reference evidence="1 2" key="1">
    <citation type="submission" date="2020-07" db="EMBL/GenBank/DDBJ databases">
        <title>Complete genome sequence for Sandaracinobacter sp. M6.</title>
        <authorList>
            <person name="Tang Y."/>
            <person name="Liu Q."/>
            <person name="Guo Z."/>
            <person name="Lei P."/>
            <person name="Huang B."/>
        </authorList>
    </citation>
    <scope>NUCLEOTIDE SEQUENCE [LARGE SCALE GENOMIC DNA]</scope>
    <source>
        <strain evidence="1 2">M6</strain>
    </source>
</reference>
<organism evidence="1 2">
    <name type="scientific">Sandaracinobacteroides saxicola</name>
    <dbReference type="NCBI Taxonomy" id="2759707"/>
    <lineage>
        <taxon>Bacteria</taxon>
        <taxon>Pseudomonadati</taxon>
        <taxon>Pseudomonadota</taxon>
        <taxon>Alphaproteobacteria</taxon>
        <taxon>Sphingomonadales</taxon>
        <taxon>Sphingosinicellaceae</taxon>
        <taxon>Sandaracinobacteroides</taxon>
    </lineage>
</organism>
<keyword evidence="2" id="KW-1185">Reference proteome</keyword>
<proteinExistence type="predicted"/>
<accession>A0A7G5IH61</accession>
<dbReference type="PANTHER" id="PTHR39441:SF1">
    <property type="entry name" value="DUF2252 DOMAIN-CONTAINING PROTEIN"/>
    <property type="match status" value="1"/>
</dbReference>
<dbReference type="Pfam" id="PF10009">
    <property type="entry name" value="DUF2252"/>
    <property type="match status" value="1"/>
</dbReference>
<dbReference type="PANTHER" id="PTHR39441">
    <property type="entry name" value="DUF2252 DOMAIN-CONTAINING PROTEIN"/>
    <property type="match status" value="1"/>
</dbReference>